<dbReference type="RefSeq" id="XP_005707090.1">
    <property type="nucleotide sequence ID" value="XM_005707033.1"/>
</dbReference>
<comment type="similarity">
    <text evidence="6 13">Belongs to the glycosyltransferase 2 family.</text>
</comment>
<dbReference type="KEGG" id="gsl:Gasu_20330"/>
<evidence type="ECO:0000313" key="16">
    <source>
        <dbReference type="Proteomes" id="UP000030680"/>
    </source>
</evidence>
<dbReference type="PANTHER" id="PTHR43398:SF1">
    <property type="entry name" value="DOLICHOL-PHOSPHATE MANNOSYLTRANSFERASE SUBUNIT 1"/>
    <property type="match status" value="1"/>
</dbReference>
<evidence type="ECO:0000313" key="15">
    <source>
        <dbReference type="EMBL" id="EME30570.1"/>
    </source>
</evidence>
<name>M2X2F8_GALSU</name>
<dbReference type="UniPathway" id="UPA00378"/>
<dbReference type="OrthoDB" id="2603at2759"/>
<comment type="cofactor">
    <cofactor evidence="3">
        <name>Mg(2+)</name>
        <dbReference type="ChEBI" id="CHEBI:18420"/>
    </cofactor>
</comment>
<keyword evidence="16" id="KW-1185">Reference proteome</keyword>
<dbReference type="InterPro" id="IPR029044">
    <property type="entry name" value="Nucleotide-diphossugar_trans"/>
</dbReference>
<keyword evidence="11" id="KW-0460">Magnesium</keyword>
<dbReference type="GO" id="GO:0006506">
    <property type="term" value="P:GPI anchor biosynthetic process"/>
    <property type="evidence" value="ECO:0007669"/>
    <property type="project" value="TreeGrafter"/>
</dbReference>
<comment type="cofactor">
    <cofactor evidence="2">
        <name>Mn(2+)</name>
        <dbReference type="ChEBI" id="CHEBI:29035"/>
    </cofactor>
</comment>
<keyword evidence="7 13" id="KW-0328">Glycosyltransferase</keyword>
<dbReference type="Gramene" id="EME30570">
    <property type="protein sequence ID" value="EME30570"/>
    <property type="gene ID" value="Gasu_20330"/>
</dbReference>
<dbReference type="PANTHER" id="PTHR43398">
    <property type="entry name" value="DOLICHOL-PHOSPHATE MANNOSYLTRANSFERASE SUBUNIT 1"/>
    <property type="match status" value="1"/>
</dbReference>
<evidence type="ECO:0000256" key="12">
    <source>
        <dbReference type="ARBA" id="ARBA00023211"/>
    </source>
</evidence>
<evidence type="ECO:0000256" key="13">
    <source>
        <dbReference type="RuleBase" id="RU365083"/>
    </source>
</evidence>
<evidence type="ECO:0000256" key="10">
    <source>
        <dbReference type="ARBA" id="ARBA00022824"/>
    </source>
</evidence>
<dbReference type="EMBL" id="KB454498">
    <property type="protein sequence ID" value="EME30570.1"/>
    <property type="molecule type" value="Genomic_DNA"/>
</dbReference>
<dbReference type="GO" id="GO:0004582">
    <property type="term" value="F:dolichyl-phosphate beta-D-mannosyltransferase activity"/>
    <property type="evidence" value="ECO:0007669"/>
    <property type="project" value="UniProtKB-UniRule"/>
</dbReference>
<sequence length="254" mass="29100">MVKDCSYSILLPTYNERENLPYILYFIEEVFESMGERYEVIVVDDNSPDGTLEVAKKLQQVFGSDKVVLAPRAGKLGLGSAYSHGLQFAKGNFIIIMDADLSHHPKYIADFVRKQREGSFDVVTGTRYRGEGGVFGWNWRRKLTSVGANLLAQLLLNPGVSDLTGSFRLYRRQAFEQLIHRTRSKGYVFQMEIIVLAKKLGLRVGEVPIVFIDRLYGESKLGGREVIQYLSVFFSQRSELLFPRKYEIEFRNTF</sequence>
<dbReference type="FunFam" id="3.90.550.10:FF:000036">
    <property type="entry name" value="Dolichol-phosphate mannosyltransferase subunit 1"/>
    <property type="match status" value="1"/>
</dbReference>
<accession>M2X2F8</accession>
<comment type="cofactor">
    <cofactor evidence="1">
        <name>Ca(2+)</name>
        <dbReference type="ChEBI" id="CHEBI:29108"/>
    </cofactor>
</comment>
<evidence type="ECO:0000256" key="1">
    <source>
        <dbReference type="ARBA" id="ARBA00001913"/>
    </source>
</evidence>
<evidence type="ECO:0000256" key="9">
    <source>
        <dbReference type="ARBA" id="ARBA00022723"/>
    </source>
</evidence>
<dbReference type="GeneID" id="17089291"/>
<evidence type="ECO:0000256" key="2">
    <source>
        <dbReference type="ARBA" id="ARBA00001936"/>
    </source>
</evidence>
<gene>
    <name evidence="15" type="ORF">Gasu_20330</name>
</gene>
<comment type="subcellular location">
    <subcellularLocation>
        <location evidence="4 13">Endoplasmic reticulum</location>
    </subcellularLocation>
</comment>
<dbReference type="CDD" id="cd06442">
    <property type="entry name" value="DPM1_like"/>
    <property type="match status" value="1"/>
</dbReference>
<evidence type="ECO:0000259" key="14">
    <source>
        <dbReference type="Pfam" id="PF00535"/>
    </source>
</evidence>
<dbReference type="GO" id="GO:0006066">
    <property type="term" value="P:alcohol metabolic process"/>
    <property type="evidence" value="ECO:0007669"/>
    <property type="project" value="UniProtKB-ARBA"/>
</dbReference>
<dbReference type="Proteomes" id="UP000030680">
    <property type="component" value="Unassembled WGS sequence"/>
</dbReference>
<keyword evidence="12" id="KW-0464">Manganese</keyword>
<dbReference type="Gene3D" id="3.90.550.10">
    <property type="entry name" value="Spore Coat Polysaccharide Biosynthesis Protein SpsA, Chain A"/>
    <property type="match status" value="1"/>
</dbReference>
<dbReference type="GO" id="GO:0035269">
    <property type="term" value="P:protein O-linked glycosylation via mannose"/>
    <property type="evidence" value="ECO:0007669"/>
    <property type="project" value="TreeGrafter"/>
</dbReference>
<evidence type="ECO:0000256" key="3">
    <source>
        <dbReference type="ARBA" id="ARBA00001946"/>
    </source>
</evidence>
<comment type="pathway">
    <text evidence="5 13">Protein modification; protein glycosylation.</text>
</comment>
<evidence type="ECO:0000256" key="8">
    <source>
        <dbReference type="ARBA" id="ARBA00022679"/>
    </source>
</evidence>
<feature type="domain" description="Glycosyltransferase 2-like" evidence="14">
    <location>
        <begin position="8"/>
        <end position="178"/>
    </location>
</feature>
<dbReference type="GO" id="GO:0046872">
    <property type="term" value="F:metal ion binding"/>
    <property type="evidence" value="ECO:0007669"/>
    <property type="project" value="UniProtKB-KW"/>
</dbReference>
<evidence type="ECO:0000256" key="6">
    <source>
        <dbReference type="ARBA" id="ARBA00006739"/>
    </source>
</evidence>
<dbReference type="OMA" id="KCFRREV"/>
<dbReference type="AlphaFoldDB" id="M2X2F8"/>
<comment type="subunit">
    <text evidence="13">Component of the dolichol-phosphate mannose (DPM) synthase complex.</text>
</comment>
<dbReference type="InterPro" id="IPR039528">
    <property type="entry name" value="DPM1-like"/>
</dbReference>
<dbReference type="InterPro" id="IPR001173">
    <property type="entry name" value="Glyco_trans_2-like"/>
</dbReference>
<evidence type="ECO:0000256" key="5">
    <source>
        <dbReference type="ARBA" id="ARBA00004922"/>
    </source>
</evidence>
<dbReference type="EC" id="2.4.1.83" evidence="13"/>
<dbReference type="Pfam" id="PF00535">
    <property type="entry name" value="Glycos_transf_2"/>
    <property type="match status" value="1"/>
</dbReference>
<evidence type="ECO:0000256" key="7">
    <source>
        <dbReference type="ARBA" id="ARBA00022676"/>
    </source>
</evidence>
<proteinExistence type="inferred from homology"/>
<dbReference type="GO" id="GO:0005789">
    <property type="term" value="C:endoplasmic reticulum membrane"/>
    <property type="evidence" value="ECO:0007669"/>
    <property type="project" value="TreeGrafter"/>
</dbReference>
<evidence type="ECO:0000256" key="4">
    <source>
        <dbReference type="ARBA" id="ARBA00004240"/>
    </source>
</evidence>
<comment type="function">
    <text evidence="13">Transfers mannose from GDP-mannose to dolichol monophosphate to form dolichol phosphate mannose (Dol-P-Man) which is the mannosyl donor in pathways leading to N-glycosylation, glycosyl phosphatidylinositol membrane anchoring, and O-mannosylation of proteins.</text>
</comment>
<dbReference type="STRING" id="130081.M2X2F8"/>
<dbReference type="GO" id="GO:0006720">
    <property type="term" value="P:isoprenoid metabolic process"/>
    <property type="evidence" value="ECO:0007669"/>
    <property type="project" value="UniProtKB-ARBA"/>
</dbReference>
<dbReference type="GO" id="GO:0006488">
    <property type="term" value="P:dolichol-linked oligosaccharide biosynthetic process"/>
    <property type="evidence" value="ECO:0007669"/>
    <property type="project" value="TreeGrafter"/>
</dbReference>
<evidence type="ECO:0000256" key="11">
    <source>
        <dbReference type="ARBA" id="ARBA00022842"/>
    </source>
</evidence>
<dbReference type="SUPFAM" id="SSF53448">
    <property type="entry name" value="Nucleotide-diphospho-sugar transferases"/>
    <property type="match status" value="1"/>
</dbReference>
<protein>
    <recommendedName>
        <fullName evidence="13">Dolichol-phosphate mannosyltransferase subunit 1</fullName>
        <ecNumber evidence="13">2.4.1.83</ecNumber>
    </recommendedName>
</protein>
<dbReference type="eggNOG" id="KOG2978">
    <property type="taxonomic scope" value="Eukaryota"/>
</dbReference>
<organism evidence="15 16">
    <name type="scientific">Galdieria sulphuraria</name>
    <name type="common">Red alga</name>
    <dbReference type="NCBI Taxonomy" id="130081"/>
    <lineage>
        <taxon>Eukaryota</taxon>
        <taxon>Rhodophyta</taxon>
        <taxon>Bangiophyceae</taxon>
        <taxon>Galdieriales</taxon>
        <taxon>Galdieriaceae</taxon>
        <taxon>Galdieria</taxon>
    </lineage>
</organism>
<reference evidence="16" key="1">
    <citation type="journal article" date="2013" name="Science">
        <title>Gene transfer from bacteria and archaea facilitated evolution of an extremophilic eukaryote.</title>
        <authorList>
            <person name="Schonknecht G."/>
            <person name="Chen W.H."/>
            <person name="Ternes C.M."/>
            <person name="Barbier G.G."/>
            <person name="Shrestha R.P."/>
            <person name="Stanke M."/>
            <person name="Brautigam A."/>
            <person name="Baker B.J."/>
            <person name="Banfield J.F."/>
            <person name="Garavito R.M."/>
            <person name="Carr K."/>
            <person name="Wilkerson C."/>
            <person name="Rensing S.A."/>
            <person name="Gagneul D."/>
            <person name="Dickenson N.E."/>
            <person name="Oesterhelt C."/>
            <person name="Lercher M.J."/>
            <person name="Weber A.P."/>
        </authorList>
    </citation>
    <scope>NUCLEOTIDE SEQUENCE [LARGE SCALE GENOMIC DNA]</scope>
    <source>
        <strain evidence="16">074W</strain>
    </source>
</reference>
<keyword evidence="8 13" id="KW-0808">Transferase</keyword>
<comment type="catalytic activity">
    <reaction evidence="13">
        <text>a di-trans,poly-cis-dolichyl phosphate + GDP-alpha-D-mannose = a di-trans,poly-cis-dolichyl beta-D-mannosyl phosphate + GDP</text>
        <dbReference type="Rhea" id="RHEA:21184"/>
        <dbReference type="Rhea" id="RHEA-COMP:19498"/>
        <dbReference type="Rhea" id="RHEA-COMP:19501"/>
        <dbReference type="ChEBI" id="CHEBI:57527"/>
        <dbReference type="ChEBI" id="CHEBI:57683"/>
        <dbReference type="ChEBI" id="CHEBI:58189"/>
        <dbReference type="ChEBI" id="CHEBI:58211"/>
    </reaction>
</comment>
<keyword evidence="9" id="KW-0479">Metal-binding</keyword>
<keyword evidence="10 13" id="KW-0256">Endoplasmic reticulum</keyword>